<dbReference type="EMBL" id="PGFJ01000001">
    <property type="protein sequence ID" value="PJJ83523.1"/>
    <property type="molecule type" value="Genomic_DNA"/>
</dbReference>
<accession>A0A2H9VRS8</accession>
<reference evidence="1 2" key="1">
    <citation type="submission" date="2017-11" db="EMBL/GenBank/DDBJ databases">
        <title>Genomic Encyclopedia of Archaeal and Bacterial Type Strains, Phase II (KMG-II): From Individual Species to Whole Genera.</title>
        <authorList>
            <person name="Goeker M."/>
        </authorList>
    </citation>
    <scope>NUCLEOTIDE SEQUENCE [LARGE SCALE GENOMIC DNA]</scope>
    <source>
        <strain evidence="1 2">DSM 28175</strain>
    </source>
</reference>
<evidence type="ECO:0000313" key="1">
    <source>
        <dbReference type="EMBL" id="PJJ83523.1"/>
    </source>
</evidence>
<dbReference type="Proteomes" id="UP000242687">
    <property type="component" value="Unassembled WGS sequence"/>
</dbReference>
<protein>
    <submittedName>
        <fullName evidence="1">Uncharacterized protein</fullName>
    </submittedName>
</protein>
<proteinExistence type="predicted"/>
<dbReference type="AlphaFoldDB" id="A0A2H9VRS8"/>
<organism evidence="1 2">
    <name type="scientific">Mucilaginibacter auburnensis</name>
    <dbReference type="NCBI Taxonomy" id="1457233"/>
    <lineage>
        <taxon>Bacteria</taxon>
        <taxon>Pseudomonadati</taxon>
        <taxon>Bacteroidota</taxon>
        <taxon>Sphingobacteriia</taxon>
        <taxon>Sphingobacteriales</taxon>
        <taxon>Sphingobacteriaceae</taxon>
        <taxon>Mucilaginibacter</taxon>
    </lineage>
</organism>
<dbReference type="RefSeq" id="WP_100339781.1">
    <property type="nucleotide sequence ID" value="NZ_PGFJ01000001.1"/>
</dbReference>
<dbReference type="OrthoDB" id="834588at2"/>
<comment type="caution">
    <text evidence="1">The sequence shown here is derived from an EMBL/GenBank/DDBJ whole genome shotgun (WGS) entry which is preliminary data.</text>
</comment>
<evidence type="ECO:0000313" key="2">
    <source>
        <dbReference type="Proteomes" id="UP000242687"/>
    </source>
</evidence>
<keyword evidence="2" id="KW-1185">Reference proteome</keyword>
<name>A0A2H9VRS8_9SPHI</name>
<gene>
    <name evidence="1" type="ORF">CLV57_0507</name>
</gene>
<sequence>MSENWPVAVWTLARYKRKSDIGIIKKAFNNPDTEDYAIRAAIITPDSSFYISLTKIFEREWAKQLYNFQKWQLIYKALAKYPHHSETLALFNRTVSTTDEFRYKALGADLLIAITKYHHPIYDPIKKQIKLDEYEMREVKDAVNGND</sequence>